<evidence type="ECO:0000259" key="4">
    <source>
        <dbReference type="PROSITE" id="PS51379"/>
    </source>
</evidence>
<dbReference type="PANTHER" id="PTHR43122:SF2">
    <property type="entry name" value="FERREDOXIN SUBUNIT OF PYRUVATE:FLAVODOXIN OXIDOREDUCTASE"/>
    <property type="match status" value="1"/>
</dbReference>
<organism evidence="5 6">
    <name type="scientific">Ruminococcus flavefaciens</name>
    <dbReference type="NCBI Taxonomy" id="1265"/>
    <lineage>
        <taxon>Bacteria</taxon>
        <taxon>Bacillati</taxon>
        <taxon>Bacillota</taxon>
        <taxon>Clostridia</taxon>
        <taxon>Eubacteriales</taxon>
        <taxon>Oscillospiraceae</taxon>
        <taxon>Ruminococcus</taxon>
    </lineage>
</organism>
<dbReference type="GO" id="GO:0051536">
    <property type="term" value="F:iron-sulfur cluster binding"/>
    <property type="evidence" value="ECO:0007669"/>
    <property type="project" value="UniProtKB-KW"/>
</dbReference>
<sequence length="68" mass="7490">MEKMTVITERCKGCGLCTAACPKKIVVLQKEKRNKKGYFYAECTDQSACISCAMCATMCPDCAIVIQK</sequence>
<dbReference type="GO" id="GO:0046872">
    <property type="term" value="F:metal ion binding"/>
    <property type="evidence" value="ECO:0007669"/>
    <property type="project" value="UniProtKB-KW"/>
</dbReference>
<dbReference type="PROSITE" id="PS00198">
    <property type="entry name" value="4FE4S_FER_1"/>
    <property type="match status" value="2"/>
</dbReference>
<gene>
    <name evidence="5" type="ORF">SAMN02910280_2150</name>
</gene>
<evidence type="ECO:0000256" key="1">
    <source>
        <dbReference type="ARBA" id="ARBA00022723"/>
    </source>
</evidence>
<dbReference type="PANTHER" id="PTHR43122">
    <property type="entry name" value="FERREDOXIN SUBUNIT OF PYRUVATE:FLAVODOXIN OXIDOREDUCTASE-RELATED"/>
    <property type="match status" value="1"/>
</dbReference>
<reference evidence="5 6" key="1">
    <citation type="submission" date="2016-11" db="EMBL/GenBank/DDBJ databases">
        <authorList>
            <person name="Jaros S."/>
            <person name="Januszkiewicz K."/>
            <person name="Wedrychowicz H."/>
        </authorList>
    </citation>
    <scope>NUCLEOTIDE SEQUENCE [LARGE SCALE GENOMIC DNA]</scope>
    <source>
        <strain evidence="5 6">YL228</strain>
    </source>
</reference>
<dbReference type="Gene3D" id="3.30.70.20">
    <property type="match status" value="1"/>
</dbReference>
<keyword evidence="3" id="KW-0411">Iron-sulfur</keyword>
<proteinExistence type="predicted"/>
<feature type="domain" description="4Fe-4S ferredoxin-type" evidence="4">
    <location>
        <begin position="2"/>
        <end position="31"/>
    </location>
</feature>
<dbReference type="SUPFAM" id="SSF54862">
    <property type="entry name" value="4Fe-4S ferredoxins"/>
    <property type="match status" value="1"/>
</dbReference>
<dbReference type="PROSITE" id="PS51379">
    <property type="entry name" value="4FE4S_FER_2"/>
    <property type="match status" value="2"/>
</dbReference>
<dbReference type="Pfam" id="PF12838">
    <property type="entry name" value="Fer4_7"/>
    <property type="match status" value="1"/>
</dbReference>
<dbReference type="AlphaFoldDB" id="A0A1K1NPM8"/>
<evidence type="ECO:0000313" key="5">
    <source>
        <dbReference type="EMBL" id="SFW37268.1"/>
    </source>
</evidence>
<keyword evidence="2" id="KW-0408">Iron</keyword>
<accession>A0A1K1NPM8</accession>
<dbReference type="Proteomes" id="UP000183461">
    <property type="component" value="Unassembled WGS sequence"/>
</dbReference>
<dbReference type="InterPro" id="IPR017900">
    <property type="entry name" value="4Fe4S_Fe_S_CS"/>
</dbReference>
<dbReference type="InterPro" id="IPR017896">
    <property type="entry name" value="4Fe4S_Fe-S-bd"/>
</dbReference>
<name>A0A1K1NPM8_RUMFL</name>
<dbReference type="RefSeq" id="WP_024861397.1">
    <property type="nucleotide sequence ID" value="NZ_CACVNT010000009.1"/>
</dbReference>
<evidence type="ECO:0000256" key="2">
    <source>
        <dbReference type="ARBA" id="ARBA00023004"/>
    </source>
</evidence>
<protein>
    <submittedName>
        <fullName evidence="5">2-oxoglutarate ferredoxin oxidoreductase subunit delta</fullName>
    </submittedName>
</protein>
<evidence type="ECO:0000313" key="6">
    <source>
        <dbReference type="Proteomes" id="UP000183461"/>
    </source>
</evidence>
<feature type="domain" description="4Fe-4S ferredoxin-type" evidence="4">
    <location>
        <begin position="40"/>
        <end position="68"/>
    </location>
</feature>
<evidence type="ECO:0000256" key="3">
    <source>
        <dbReference type="ARBA" id="ARBA00023014"/>
    </source>
</evidence>
<keyword evidence="1" id="KW-0479">Metal-binding</keyword>
<dbReference type="EMBL" id="FPIP01000005">
    <property type="protein sequence ID" value="SFW37268.1"/>
    <property type="molecule type" value="Genomic_DNA"/>
</dbReference>